<comment type="similarity">
    <text evidence="2 6">Belongs to the class-I pyridoxal-phosphate-dependent aminotransferase family.</text>
</comment>
<evidence type="ECO:0000256" key="3">
    <source>
        <dbReference type="ARBA" id="ARBA00022576"/>
    </source>
</evidence>
<protein>
    <recommendedName>
        <fullName evidence="6">Aminotransferase</fullName>
        <ecNumber evidence="6">2.6.1.-</ecNumber>
    </recommendedName>
</protein>
<dbReference type="Pfam" id="PF00155">
    <property type="entry name" value="Aminotran_1_2"/>
    <property type="match status" value="1"/>
</dbReference>
<sequence length="396" mass="43465">MNIQDKLSPTAKEIPPSGIRKFFDLVVATEGVISLGVGEPDFITPWHIRESSIHSLEKGITSYTSNAGLLELREEISKYLETGFSLKYSPQNELMVTVGASEAIDIALRALVSSGDEVLVVEPAYVSYSPCVILAGGTPVSVPTFQKDDFKLMPDALESKITAKTKAIIMCFPNNPTGAIMEKEDLEKIAKIIDKHDLIVISDEVYAELTYGKRHVSIASLPGMKDRTINIGGLSKSFAMTGWRIGYVAAHPEIIGAMLKIHQYTILCAPIMGQVAALEAMKNGHNEMKKMIEQYDQRRRLIVKGFQEMGLSCHTPKGAFYAFPSIQATGYDDHVFAEELLKETKVAVVPGSVFGEGGKGFIRCSYATSYSKISEALERIEKFVTPRLNGTCDKVI</sequence>
<evidence type="ECO:0000256" key="1">
    <source>
        <dbReference type="ARBA" id="ARBA00001933"/>
    </source>
</evidence>
<dbReference type="OrthoDB" id="9813612at2"/>
<keyword evidence="9" id="KW-1185">Reference proteome</keyword>
<keyword evidence="4 6" id="KW-0808">Transferase</keyword>
<evidence type="ECO:0000259" key="7">
    <source>
        <dbReference type="Pfam" id="PF00155"/>
    </source>
</evidence>
<dbReference type="AlphaFoldDB" id="A0A1E5L6W6"/>
<evidence type="ECO:0000256" key="5">
    <source>
        <dbReference type="ARBA" id="ARBA00022898"/>
    </source>
</evidence>
<reference evidence="8 9" key="1">
    <citation type="submission" date="2016-09" db="EMBL/GenBank/DDBJ databases">
        <title>Desulfuribacillus arsenicus sp. nov., an obligately anaerobic, dissimilatory arsenic- and antimonate-reducing bacterium isolated from anoxic sediments.</title>
        <authorList>
            <person name="Abin C.A."/>
            <person name="Hollibaugh J.T."/>
        </authorList>
    </citation>
    <scope>NUCLEOTIDE SEQUENCE [LARGE SCALE GENOMIC DNA]</scope>
    <source>
        <strain evidence="8 9">MLFW-2</strain>
    </source>
</reference>
<comment type="caution">
    <text evidence="8">The sequence shown here is derived from an EMBL/GenBank/DDBJ whole genome shotgun (WGS) entry which is preliminary data.</text>
</comment>
<proteinExistence type="inferred from homology"/>
<dbReference type="PANTHER" id="PTHR46383:SF3">
    <property type="entry name" value="ASPARTATE AMINOTRANSFERASE-RELATED"/>
    <property type="match status" value="1"/>
</dbReference>
<dbReference type="CDD" id="cd00609">
    <property type="entry name" value="AAT_like"/>
    <property type="match status" value="1"/>
</dbReference>
<dbReference type="InterPro" id="IPR004838">
    <property type="entry name" value="NHTrfase_class1_PyrdxlP-BS"/>
</dbReference>
<name>A0A1E5L6W6_9FIRM</name>
<dbReference type="EC" id="2.6.1.-" evidence="6"/>
<feature type="domain" description="Aminotransferase class I/classII large" evidence="7">
    <location>
        <begin position="31"/>
        <end position="380"/>
    </location>
</feature>
<dbReference type="SUPFAM" id="SSF53383">
    <property type="entry name" value="PLP-dependent transferases"/>
    <property type="match status" value="1"/>
</dbReference>
<keyword evidence="5" id="KW-0663">Pyridoxal phosphate</keyword>
<evidence type="ECO:0000256" key="4">
    <source>
        <dbReference type="ARBA" id="ARBA00022679"/>
    </source>
</evidence>
<organism evidence="8 9">
    <name type="scientific">Desulfuribacillus stibiiarsenatis</name>
    <dbReference type="NCBI Taxonomy" id="1390249"/>
    <lineage>
        <taxon>Bacteria</taxon>
        <taxon>Bacillati</taxon>
        <taxon>Bacillota</taxon>
        <taxon>Desulfuribacillia</taxon>
        <taxon>Desulfuribacillales</taxon>
        <taxon>Desulfuribacillaceae</taxon>
        <taxon>Desulfuribacillus</taxon>
    </lineage>
</organism>
<gene>
    <name evidence="8" type="ORF">BHU72_02750</name>
</gene>
<evidence type="ECO:0000256" key="6">
    <source>
        <dbReference type="RuleBase" id="RU000481"/>
    </source>
</evidence>
<accession>A0A1E5L6W6</accession>
<dbReference type="InterPro" id="IPR015421">
    <property type="entry name" value="PyrdxlP-dep_Trfase_major"/>
</dbReference>
<dbReference type="Gene3D" id="3.40.640.10">
    <property type="entry name" value="Type I PLP-dependent aspartate aminotransferase-like (Major domain)"/>
    <property type="match status" value="1"/>
</dbReference>
<dbReference type="PROSITE" id="PS00105">
    <property type="entry name" value="AA_TRANSFER_CLASS_1"/>
    <property type="match status" value="1"/>
</dbReference>
<dbReference type="GO" id="GO:0008483">
    <property type="term" value="F:transaminase activity"/>
    <property type="evidence" value="ECO:0007669"/>
    <property type="project" value="UniProtKB-KW"/>
</dbReference>
<dbReference type="Gene3D" id="3.90.1150.10">
    <property type="entry name" value="Aspartate Aminotransferase, domain 1"/>
    <property type="match status" value="1"/>
</dbReference>
<dbReference type="STRING" id="1390249.BHU72_02750"/>
<dbReference type="InterPro" id="IPR015424">
    <property type="entry name" value="PyrdxlP-dep_Trfase"/>
</dbReference>
<dbReference type="GO" id="GO:0030170">
    <property type="term" value="F:pyridoxal phosphate binding"/>
    <property type="evidence" value="ECO:0007669"/>
    <property type="project" value="InterPro"/>
</dbReference>
<evidence type="ECO:0000313" key="8">
    <source>
        <dbReference type="EMBL" id="OEH85729.1"/>
    </source>
</evidence>
<dbReference type="PANTHER" id="PTHR46383">
    <property type="entry name" value="ASPARTATE AMINOTRANSFERASE"/>
    <property type="match status" value="1"/>
</dbReference>
<keyword evidence="3 6" id="KW-0032">Aminotransferase</keyword>
<dbReference type="FunFam" id="3.40.640.10:FF:000033">
    <property type="entry name" value="Aspartate aminotransferase"/>
    <property type="match status" value="1"/>
</dbReference>
<evidence type="ECO:0000313" key="9">
    <source>
        <dbReference type="Proteomes" id="UP000095255"/>
    </source>
</evidence>
<evidence type="ECO:0000256" key="2">
    <source>
        <dbReference type="ARBA" id="ARBA00007441"/>
    </source>
</evidence>
<dbReference type="InterPro" id="IPR004839">
    <property type="entry name" value="Aminotransferase_I/II_large"/>
</dbReference>
<dbReference type="InterPro" id="IPR015422">
    <property type="entry name" value="PyrdxlP-dep_Trfase_small"/>
</dbReference>
<dbReference type="RefSeq" id="WP_069701813.1">
    <property type="nucleotide sequence ID" value="NZ_MJAT01000012.1"/>
</dbReference>
<dbReference type="EMBL" id="MJAT01000012">
    <property type="protein sequence ID" value="OEH85729.1"/>
    <property type="molecule type" value="Genomic_DNA"/>
</dbReference>
<comment type="cofactor">
    <cofactor evidence="1 6">
        <name>pyridoxal 5'-phosphate</name>
        <dbReference type="ChEBI" id="CHEBI:597326"/>
    </cofactor>
</comment>
<dbReference type="GO" id="GO:0006520">
    <property type="term" value="P:amino acid metabolic process"/>
    <property type="evidence" value="ECO:0007669"/>
    <property type="project" value="InterPro"/>
</dbReference>
<dbReference type="InterPro" id="IPR050596">
    <property type="entry name" value="AspAT/PAT-like"/>
</dbReference>
<dbReference type="Proteomes" id="UP000095255">
    <property type="component" value="Unassembled WGS sequence"/>
</dbReference>